<dbReference type="PANTHER" id="PTHR11848">
    <property type="entry name" value="TGF-BETA FAMILY"/>
    <property type="match status" value="1"/>
</dbReference>
<evidence type="ECO:0000259" key="6">
    <source>
        <dbReference type="PROSITE" id="PS51362"/>
    </source>
</evidence>
<evidence type="ECO:0000256" key="2">
    <source>
        <dbReference type="ARBA" id="ARBA00006656"/>
    </source>
</evidence>
<keyword evidence="3" id="KW-0964">Secreted</keyword>
<evidence type="ECO:0000313" key="7">
    <source>
        <dbReference type="EMBL" id="CEF68819.1"/>
    </source>
</evidence>
<dbReference type="SMART" id="SM00204">
    <property type="entry name" value="TGFB"/>
    <property type="match status" value="1"/>
</dbReference>
<reference evidence="9" key="2">
    <citation type="submission" date="2020-12" db="UniProtKB">
        <authorList>
            <consortium name="WormBaseParasite"/>
        </authorList>
    </citation>
    <scope>IDENTIFICATION</scope>
</reference>
<proteinExistence type="inferred from homology"/>
<dbReference type="InterPro" id="IPR029034">
    <property type="entry name" value="Cystine-knot_cytokine"/>
</dbReference>
<dbReference type="GO" id="GO:0005615">
    <property type="term" value="C:extracellular space"/>
    <property type="evidence" value="ECO:0007669"/>
    <property type="project" value="TreeGrafter"/>
</dbReference>
<comment type="subcellular location">
    <subcellularLocation>
        <location evidence="1">Secreted</location>
    </subcellularLocation>
</comment>
<dbReference type="OrthoDB" id="5948587at2759"/>
<dbReference type="InterPro" id="IPR015615">
    <property type="entry name" value="TGF-beta-rel"/>
</dbReference>
<evidence type="ECO:0000313" key="9">
    <source>
        <dbReference type="WBParaSite" id="SRAE_2000347400.1"/>
    </source>
</evidence>
<dbReference type="WormBase" id="SRAE_2000347400">
    <property type="protein sequence ID" value="SRP01171"/>
    <property type="gene ID" value="WBGene00263696"/>
</dbReference>
<keyword evidence="4" id="KW-0339">Growth factor</keyword>
<evidence type="ECO:0000256" key="1">
    <source>
        <dbReference type="ARBA" id="ARBA00004613"/>
    </source>
</evidence>
<dbReference type="InterPro" id="IPR001839">
    <property type="entry name" value="TGF-b_C"/>
</dbReference>
<feature type="chain" id="PRO_5015031482" evidence="5">
    <location>
        <begin position="24"/>
        <end position="330"/>
    </location>
</feature>
<evidence type="ECO:0000256" key="3">
    <source>
        <dbReference type="ARBA" id="ARBA00022525"/>
    </source>
</evidence>
<dbReference type="Proteomes" id="UP000035682">
    <property type="component" value="Unplaced"/>
</dbReference>
<dbReference type="GO" id="GO:0008083">
    <property type="term" value="F:growth factor activity"/>
    <property type="evidence" value="ECO:0007669"/>
    <property type="project" value="UniProtKB-KW"/>
</dbReference>
<evidence type="ECO:0000256" key="5">
    <source>
        <dbReference type="SAM" id="SignalP"/>
    </source>
</evidence>
<sequence>MFFCIIFKIIILICSILINKTFGNDIYYDSLQKDLLLKKLLNNFPISNPFTNINYDNIKFLQEKYKNSNNYEDNSNNENFSEIKMTGRIIDNFLIKFENSGSLENYDIIDSKLYITYDVLSNDKKNIEGKIHVYDVKSSPKVGTSLGSTFLHFDEYEKKDLTMIINLTKEYSHEYIKLGKKNLYMVIIPKTLNSFLNITITHADILMKVINKQNRKKRHDNEFSACENDISKDSCCMKSYEINFDDLKWDFIIAPRVIKTNYCYGECRKIIKKSTIGNVLSTMENENNINYRSCCHPIEYKPINVTVFINKSMVETKLINDLLVKKCSCY</sequence>
<keyword evidence="8" id="KW-1185">Reference proteome</keyword>
<evidence type="ECO:0000313" key="8">
    <source>
        <dbReference type="Proteomes" id="UP000035682"/>
    </source>
</evidence>
<dbReference type="GeneID" id="36381189"/>
<dbReference type="GO" id="GO:0005125">
    <property type="term" value="F:cytokine activity"/>
    <property type="evidence" value="ECO:0007669"/>
    <property type="project" value="TreeGrafter"/>
</dbReference>
<name>A0A090MZF0_STRRB</name>
<feature type="signal peptide" evidence="5">
    <location>
        <begin position="1"/>
        <end position="23"/>
    </location>
</feature>
<dbReference type="Gene3D" id="2.10.90.10">
    <property type="entry name" value="Cystine-knot cytokines"/>
    <property type="match status" value="1"/>
</dbReference>
<keyword evidence="5" id="KW-0732">Signal</keyword>
<dbReference type="CTD" id="36381189"/>
<dbReference type="SUPFAM" id="SSF57501">
    <property type="entry name" value="Cystine-knot cytokines"/>
    <property type="match status" value="1"/>
</dbReference>
<accession>A0A090MZF0</accession>
<feature type="domain" description="TGF-beta family profile" evidence="6">
    <location>
        <begin position="215"/>
        <end position="330"/>
    </location>
</feature>
<dbReference type="RefSeq" id="XP_024508019.1">
    <property type="nucleotide sequence ID" value="XM_024654670.1"/>
</dbReference>
<protein>
    <submittedName>
        <fullName evidence="7 9">LD29161p</fullName>
    </submittedName>
</protein>
<dbReference type="PROSITE" id="PS51362">
    <property type="entry name" value="TGF_BETA_2"/>
    <property type="match status" value="1"/>
</dbReference>
<dbReference type="WBParaSite" id="SRAE_2000347400.1">
    <property type="protein sequence ID" value="SRAE_2000347400.1"/>
    <property type="gene ID" value="WBGene00263696"/>
</dbReference>
<organism evidence="7">
    <name type="scientific">Strongyloides ratti</name>
    <name type="common">Parasitic roundworm</name>
    <dbReference type="NCBI Taxonomy" id="34506"/>
    <lineage>
        <taxon>Eukaryota</taxon>
        <taxon>Metazoa</taxon>
        <taxon>Ecdysozoa</taxon>
        <taxon>Nematoda</taxon>
        <taxon>Chromadorea</taxon>
        <taxon>Rhabditida</taxon>
        <taxon>Tylenchina</taxon>
        <taxon>Panagrolaimomorpha</taxon>
        <taxon>Strongyloidoidea</taxon>
        <taxon>Strongyloididae</taxon>
        <taxon>Strongyloides</taxon>
    </lineage>
</organism>
<dbReference type="STRING" id="34506.A0A090MZF0"/>
<evidence type="ECO:0000256" key="4">
    <source>
        <dbReference type="RuleBase" id="RU000354"/>
    </source>
</evidence>
<evidence type="ECO:0000313" key="10">
    <source>
        <dbReference type="WormBase" id="SRAE_2000347400"/>
    </source>
</evidence>
<reference evidence="7 8" key="1">
    <citation type="submission" date="2014-09" db="EMBL/GenBank/DDBJ databases">
        <authorList>
            <person name="Martin A.A."/>
        </authorList>
    </citation>
    <scope>NUCLEOTIDE SEQUENCE</scope>
    <source>
        <strain evidence="8">ED321</strain>
        <strain evidence="7">ED321 Heterogonic</strain>
    </source>
</reference>
<dbReference type="EMBL" id="LN609529">
    <property type="protein sequence ID" value="CEF68819.1"/>
    <property type="molecule type" value="Genomic_DNA"/>
</dbReference>
<dbReference type="Pfam" id="PF00019">
    <property type="entry name" value="TGF_beta"/>
    <property type="match status" value="1"/>
</dbReference>
<dbReference type="AlphaFoldDB" id="A0A090MZF0"/>
<comment type="similarity">
    <text evidence="2 4">Belongs to the TGF-beta family.</text>
</comment>
<dbReference type="CDD" id="cd19378">
    <property type="entry name" value="TGF_beta_DAF7"/>
    <property type="match status" value="1"/>
</dbReference>
<gene>
    <name evidence="7 9 10" type="ORF">SRAE_2000347400</name>
</gene>